<dbReference type="EMBL" id="JBHRZI010000005">
    <property type="protein sequence ID" value="MFC3890697.1"/>
    <property type="molecule type" value="Genomic_DNA"/>
</dbReference>
<comment type="caution">
    <text evidence="1">The sequence shown here is derived from an EMBL/GenBank/DDBJ whole genome shotgun (WGS) entry which is preliminary data.</text>
</comment>
<dbReference type="Proteomes" id="UP001595690">
    <property type="component" value="Unassembled WGS sequence"/>
</dbReference>
<reference evidence="2" key="1">
    <citation type="journal article" date="2019" name="Int. J. Syst. Evol. Microbiol.">
        <title>The Global Catalogue of Microorganisms (GCM) 10K type strain sequencing project: providing services to taxonomists for standard genome sequencing and annotation.</title>
        <authorList>
            <consortium name="The Broad Institute Genomics Platform"/>
            <consortium name="The Broad Institute Genome Sequencing Center for Infectious Disease"/>
            <person name="Wu L."/>
            <person name="Ma J."/>
        </authorList>
    </citation>
    <scope>NUCLEOTIDE SEQUENCE [LARGE SCALE GENOMIC DNA]</scope>
    <source>
        <strain evidence="2">CGMCC 4.7405</strain>
    </source>
</reference>
<proteinExistence type="predicted"/>
<name>A0ABV8BNH3_9PSEU</name>
<evidence type="ECO:0000313" key="2">
    <source>
        <dbReference type="Proteomes" id="UP001595690"/>
    </source>
</evidence>
<keyword evidence="2" id="KW-1185">Reference proteome</keyword>
<dbReference type="RefSeq" id="WP_382369012.1">
    <property type="nucleotide sequence ID" value="NZ_JBHRZI010000005.1"/>
</dbReference>
<dbReference type="InterPro" id="IPR032710">
    <property type="entry name" value="NTF2-like_dom_sf"/>
</dbReference>
<gene>
    <name evidence="1" type="ORF">ACFOWZ_04375</name>
</gene>
<sequence length="137" mass="14922">MTAQIDFANLELTDDPEVQNAVFLAAFNSGDGHVFDSLYLPDAISNLTGTPRTGADRTRGIVEMLAAKPKLDSVVKYAHSTADTSLIVVEFKLQLTDENGKTTQHNGICTDVLVRTAEGKWMMSIDRPVVLESIPLD</sequence>
<organism evidence="1 2">
    <name type="scientific">Lentzea rhizosphaerae</name>
    <dbReference type="NCBI Taxonomy" id="2041025"/>
    <lineage>
        <taxon>Bacteria</taxon>
        <taxon>Bacillati</taxon>
        <taxon>Actinomycetota</taxon>
        <taxon>Actinomycetes</taxon>
        <taxon>Pseudonocardiales</taxon>
        <taxon>Pseudonocardiaceae</taxon>
        <taxon>Lentzea</taxon>
    </lineage>
</organism>
<dbReference type="Gene3D" id="3.10.450.50">
    <property type="match status" value="1"/>
</dbReference>
<dbReference type="SUPFAM" id="SSF54427">
    <property type="entry name" value="NTF2-like"/>
    <property type="match status" value="1"/>
</dbReference>
<evidence type="ECO:0000313" key="1">
    <source>
        <dbReference type="EMBL" id="MFC3890697.1"/>
    </source>
</evidence>
<protein>
    <submittedName>
        <fullName evidence="1">YybH family protein</fullName>
    </submittedName>
</protein>
<accession>A0ABV8BNH3</accession>